<accession>A0A845QG19</accession>
<name>A0A845QG19_9FIRM</name>
<reference evidence="2 3" key="1">
    <citation type="submission" date="2018-08" db="EMBL/GenBank/DDBJ databases">
        <title>Murine metabolic-syndrome-specific gut microbial biobank.</title>
        <authorList>
            <person name="Liu C."/>
        </authorList>
    </citation>
    <scope>NUCLEOTIDE SEQUENCE [LARGE SCALE GENOMIC DNA]</scope>
    <source>
        <strain evidence="2 3">28</strain>
    </source>
</reference>
<dbReference type="RefSeq" id="WP_160201157.1">
    <property type="nucleotide sequence ID" value="NZ_QXWK01000007.1"/>
</dbReference>
<keyword evidence="3" id="KW-1185">Reference proteome</keyword>
<dbReference type="Proteomes" id="UP000446866">
    <property type="component" value="Unassembled WGS sequence"/>
</dbReference>
<feature type="domain" description="Elp3/MiaA/NifB-like radical SAM core" evidence="1">
    <location>
        <begin position="13"/>
        <end position="225"/>
    </location>
</feature>
<dbReference type="EMBL" id="QXWK01000007">
    <property type="protein sequence ID" value="NBH60860.1"/>
    <property type="molecule type" value="Genomic_DNA"/>
</dbReference>
<dbReference type="AlphaFoldDB" id="A0A845QG19"/>
<evidence type="ECO:0000259" key="1">
    <source>
        <dbReference type="SMART" id="SM00729"/>
    </source>
</evidence>
<comment type="caution">
    <text evidence="2">The sequence shown here is derived from an EMBL/GenBank/DDBJ whole genome shotgun (WGS) entry which is preliminary data.</text>
</comment>
<gene>
    <name evidence="2" type="ORF">D0435_04190</name>
</gene>
<dbReference type="InterPro" id="IPR006638">
    <property type="entry name" value="Elp3/MiaA/NifB-like_rSAM"/>
</dbReference>
<sequence>MERYSIISDKNPREIVLLRGSGCKWRRCRFCDYHLDFSKDETANFNLNREVLGKITGLYHKLEVINSGSICDLDKATMAQIKTVCKTKNIKQVHFECHWTDRSCISHLREEFAAAGILLKFKIGVETFDSLFRESYLLKGIDETDPEKIAEDFNECCLLFGIPGQTADSMRSDIETGLAYFERVCVNIMVENSTPVRPDPRVIELFKNTIMPKYLHNERVDILMNNTDFGVGGKSNE</sequence>
<proteinExistence type="predicted"/>
<protein>
    <submittedName>
        <fullName evidence="2">Radical SAM protein</fullName>
    </submittedName>
</protein>
<dbReference type="GO" id="GO:0003824">
    <property type="term" value="F:catalytic activity"/>
    <property type="evidence" value="ECO:0007669"/>
    <property type="project" value="InterPro"/>
</dbReference>
<dbReference type="SMART" id="SM00729">
    <property type="entry name" value="Elp3"/>
    <property type="match status" value="1"/>
</dbReference>
<dbReference type="GO" id="GO:0051536">
    <property type="term" value="F:iron-sulfur cluster binding"/>
    <property type="evidence" value="ECO:0007669"/>
    <property type="project" value="InterPro"/>
</dbReference>
<evidence type="ECO:0000313" key="2">
    <source>
        <dbReference type="EMBL" id="NBH60860.1"/>
    </source>
</evidence>
<evidence type="ECO:0000313" key="3">
    <source>
        <dbReference type="Proteomes" id="UP000446866"/>
    </source>
</evidence>
<organism evidence="2 3">
    <name type="scientific">Anaerotruncus colihominis</name>
    <dbReference type="NCBI Taxonomy" id="169435"/>
    <lineage>
        <taxon>Bacteria</taxon>
        <taxon>Bacillati</taxon>
        <taxon>Bacillota</taxon>
        <taxon>Clostridia</taxon>
        <taxon>Eubacteriales</taxon>
        <taxon>Oscillospiraceae</taxon>
        <taxon>Anaerotruncus</taxon>
    </lineage>
</organism>